<dbReference type="NCBIfam" id="TIGR00530">
    <property type="entry name" value="AGP_acyltrn"/>
    <property type="match status" value="1"/>
</dbReference>
<evidence type="ECO:0000256" key="2">
    <source>
        <dbReference type="ARBA" id="ARBA00008655"/>
    </source>
</evidence>
<evidence type="ECO:0000256" key="7">
    <source>
        <dbReference type="RuleBase" id="RU361267"/>
    </source>
</evidence>
<keyword evidence="4 7" id="KW-0808">Transferase</keyword>
<evidence type="ECO:0000313" key="11">
    <source>
        <dbReference type="Proteomes" id="UP000000271"/>
    </source>
</evidence>
<evidence type="ECO:0000256" key="5">
    <source>
        <dbReference type="ARBA" id="ARBA00023098"/>
    </source>
</evidence>
<evidence type="ECO:0000256" key="1">
    <source>
        <dbReference type="ARBA" id="ARBA00005189"/>
    </source>
</evidence>
<keyword evidence="11" id="KW-1185">Reference proteome</keyword>
<dbReference type="Proteomes" id="UP000000271">
    <property type="component" value="Chromosome"/>
</dbReference>
<dbReference type="OrthoDB" id="9803035at2"/>
<dbReference type="PANTHER" id="PTHR10434:SF64">
    <property type="entry name" value="1-ACYL-SN-GLYCEROL-3-PHOSPHATE ACYLTRANSFERASE-RELATED"/>
    <property type="match status" value="1"/>
</dbReference>
<dbReference type="STRING" id="439292.Bsel_2775"/>
<dbReference type="InterPro" id="IPR002123">
    <property type="entry name" value="Plipid/glycerol_acylTrfase"/>
</dbReference>
<dbReference type="RefSeq" id="WP_013173680.1">
    <property type="nucleotide sequence ID" value="NC_014219.1"/>
</dbReference>
<keyword evidence="3 7" id="KW-0444">Lipid biosynthesis</keyword>
<keyword evidence="7" id="KW-1208">Phospholipid metabolism</keyword>
<keyword evidence="7" id="KW-0594">Phospholipid biosynthesis</keyword>
<dbReference type="AlphaFoldDB" id="D6XYJ8"/>
<dbReference type="KEGG" id="bse:Bsel_2775"/>
<proteinExistence type="inferred from homology"/>
<dbReference type="GO" id="GO:0006654">
    <property type="term" value="P:phosphatidic acid biosynthetic process"/>
    <property type="evidence" value="ECO:0007669"/>
    <property type="project" value="TreeGrafter"/>
</dbReference>
<name>D6XYJ8_BACIE</name>
<keyword evidence="8" id="KW-0812">Transmembrane</keyword>
<sequence length="256" mass="28870">MIRTIIWFLYFALYLIVVSPFLKKADRLKKTATKEEYDAYIHGMAKRWANGLIRVGGGKVHVHGIEHIPKEEPVLFVSNHQGNFDIPVILSNVPRKTGFISKIEVMKLPLIRSWMTHLDCVFLDRKDSRQAVKSISAGAESLKNGHSLVIFPEGTRSKGRPVQEFKTGSFKLATKSGVPIIPVTIEGTHAMMESKNNRITPGEVSITFGEPLRIHQHEKMSMAELADATRQRIIAQLRNEAYRPSETEEREQAGEA</sequence>
<evidence type="ECO:0000256" key="6">
    <source>
        <dbReference type="ARBA" id="ARBA00023315"/>
    </source>
</evidence>
<dbReference type="InterPro" id="IPR004552">
    <property type="entry name" value="AGP_acyltrans"/>
</dbReference>
<keyword evidence="5 7" id="KW-0443">Lipid metabolism</keyword>
<comment type="similarity">
    <text evidence="2 7">Belongs to the 1-acyl-sn-glycerol-3-phosphate acyltransferase family.</text>
</comment>
<keyword evidence="8" id="KW-1133">Transmembrane helix</keyword>
<dbReference type="EMBL" id="CP001791">
    <property type="protein sequence ID" value="ADI00267.1"/>
    <property type="molecule type" value="Genomic_DNA"/>
</dbReference>
<feature type="transmembrane region" description="Helical" evidence="8">
    <location>
        <begin position="6"/>
        <end position="22"/>
    </location>
</feature>
<feature type="domain" description="Phospholipid/glycerol acyltransferase" evidence="9">
    <location>
        <begin position="74"/>
        <end position="188"/>
    </location>
</feature>
<evidence type="ECO:0000313" key="10">
    <source>
        <dbReference type="EMBL" id="ADI00267.1"/>
    </source>
</evidence>
<evidence type="ECO:0000256" key="4">
    <source>
        <dbReference type="ARBA" id="ARBA00022679"/>
    </source>
</evidence>
<dbReference type="SUPFAM" id="SSF69593">
    <property type="entry name" value="Glycerol-3-phosphate (1)-acyltransferase"/>
    <property type="match status" value="1"/>
</dbReference>
<dbReference type="eggNOG" id="COG0204">
    <property type="taxonomic scope" value="Bacteria"/>
</dbReference>
<dbReference type="GO" id="GO:0016020">
    <property type="term" value="C:membrane"/>
    <property type="evidence" value="ECO:0007669"/>
    <property type="project" value="InterPro"/>
</dbReference>
<dbReference type="Pfam" id="PF01553">
    <property type="entry name" value="Acyltransferase"/>
    <property type="match status" value="1"/>
</dbReference>
<comment type="domain">
    <text evidence="7">The HXXXXD motif is essential for acyltransferase activity and may constitute the binding site for the phosphate moiety of the glycerol-3-phosphate.</text>
</comment>
<evidence type="ECO:0000256" key="8">
    <source>
        <dbReference type="SAM" id="Phobius"/>
    </source>
</evidence>
<dbReference type="GO" id="GO:0003841">
    <property type="term" value="F:1-acylglycerol-3-phosphate O-acyltransferase activity"/>
    <property type="evidence" value="ECO:0007669"/>
    <property type="project" value="UniProtKB-UniRule"/>
</dbReference>
<dbReference type="HOGENOM" id="CLU_027938_6_1_9"/>
<reference evidence="10" key="1">
    <citation type="submission" date="2009-10" db="EMBL/GenBank/DDBJ databases">
        <title>Complete sequence of Bacillus selenitireducens MLS10.</title>
        <authorList>
            <consortium name="US DOE Joint Genome Institute"/>
            <person name="Lucas S."/>
            <person name="Copeland A."/>
            <person name="Lapidus A."/>
            <person name="Glavina del Rio T."/>
            <person name="Dalin E."/>
            <person name="Tice H."/>
            <person name="Bruce D."/>
            <person name="Goodwin L."/>
            <person name="Pitluck S."/>
            <person name="Sims D."/>
            <person name="Brettin T."/>
            <person name="Detter J.C."/>
            <person name="Han C."/>
            <person name="Larimer F."/>
            <person name="Land M."/>
            <person name="Hauser L."/>
            <person name="Kyrpides N."/>
            <person name="Ovchinnikova G."/>
            <person name="Stolz J."/>
        </authorList>
    </citation>
    <scope>NUCLEOTIDE SEQUENCE [LARGE SCALE GENOMIC DNA]</scope>
    <source>
        <strain evidence="10">MLS10</strain>
    </source>
</reference>
<accession>D6XYJ8</accession>
<dbReference type="PANTHER" id="PTHR10434">
    <property type="entry name" value="1-ACYL-SN-GLYCEROL-3-PHOSPHATE ACYLTRANSFERASE"/>
    <property type="match status" value="1"/>
</dbReference>
<keyword evidence="6 7" id="KW-0012">Acyltransferase</keyword>
<evidence type="ECO:0000256" key="3">
    <source>
        <dbReference type="ARBA" id="ARBA00022516"/>
    </source>
</evidence>
<dbReference type="SMART" id="SM00563">
    <property type="entry name" value="PlsC"/>
    <property type="match status" value="1"/>
</dbReference>
<protein>
    <recommendedName>
        <fullName evidence="7">1-acyl-sn-glycerol-3-phosphate acyltransferase</fullName>
        <ecNumber evidence="7">2.3.1.51</ecNumber>
    </recommendedName>
</protein>
<keyword evidence="8" id="KW-0472">Membrane</keyword>
<evidence type="ECO:0000259" key="9">
    <source>
        <dbReference type="SMART" id="SM00563"/>
    </source>
</evidence>
<comment type="catalytic activity">
    <reaction evidence="7">
        <text>a 1-acyl-sn-glycero-3-phosphate + an acyl-CoA = a 1,2-diacyl-sn-glycero-3-phosphate + CoA</text>
        <dbReference type="Rhea" id="RHEA:19709"/>
        <dbReference type="ChEBI" id="CHEBI:57287"/>
        <dbReference type="ChEBI" id="CHEBI:57970"/>
        <dbReference type="ChEBI" id="CHEBI:58342"/>
        <dbReference type="ChEBI" id="CHEBI:58608"/>
        <dbReference type="EC" id="2.3.1.51"/>
    </reaction>
</comment>
<organism evidence="10 11">
    <name type="scientific">Bacillus selenitireducens (strain ATCC 700615 / DSM 15326 / MLS10)</name>
    <dbReference type="NCBI Taxonomy" id="439292"/>
    <lineage>
        <taxon>Bacteria</taxon>
        <taxon>Bacillati</taxon>
        <taxon>Bacillota</taxon>
        <taxon>Bacilli</taxon>
        <taxon>Bacillales</taxon>
        <taxon>Bacillaceae</taxon>
        <taxon>Salisediminibacterium</taxon>
    </lineage>
</organism>
<comment type="pathway">
    <text evidence="1">Lipid metabolism.</text>
</comment>
<dbReference type="CDD" id="cd07989">
    <property type="entry name" value="LPLAT_AGPAT-like"/>
    <property type="match status" value="1"/>
</dbReference>
<gene>
    <name evidence="10" type="ordered locus">Bsel_2775</name>
</gene>
<dbReference type="EC" id="2.3.1.51" evidence="7"/>